<evidence type="ECO:0000256" key="2">
    <source>
        <dbReference type="ARBA" id="ARBA00022737"/>
    </source>
</evidence>
<dbReference type="SUPFAM" id="SSF117281">
    <property type="entry name" value="Kelch motif"/>
    <property type="match status" value="1"/>
</dbReference>
<accession>A0A8J2SAW0</accession>
<protein>
    <recommendedName>
        <fullName evidence="3">FHA domain-containing protein</fullName>
    </recommendedName>
</protein>
<dbReference type="SUPFAM" id="SSF49879">
    <property type="entry name" value="SMAD/FHA domain"/>
    <property type="match status" value="1"/>
</dbReference>
<dbReference type="Gene3D" id="2.60.200.20">
    <property type="match status" value="1"/>
</dbReference>
<organism evidence="4 5">
    <name type="scientific">Pelagomonas calceolata</name>
    <dbReference type="NCBI Taxonomy" id="35677"/>
    <lineage>
        <taxon>Eukaryota</taxon>
        <taxon>Sar</taxon>
        <taxon>Stramenopiles</taxon>
        <taxon>Ochrophyta</taxon>
        <taxon>Pelagophyceae</taxon>
        <taxon>Pelagomonadales</taxon>
        <taxon>Pelagomonadaceae</taxon>
        <taxon>Pelagomonas</taxon>
    </lineage>
</organism>
<dbReference type="InterPro" id="IPR000253">
    <property type="entry name" value="FHA_dom"/>
</dbReference>
<dbReference type="Gene3D" id="3.40.50.720">
    <property type="entry name" value="NAD(P)-binding Rossmann-like Domain"/>
    <property type="match status" value="1"/>
</dbReference>
<dbReference type="Gene3D" id="2.120.10.80">
    <property type="entry name" value="Kelch-type beta propeller"/>
    <property type="match status" value="2"/>
</dbReference>
<dbReference type="InterPro" id="IPR008984">
    <property type="entry name" value="SMAD_FHA_dom_sf"/>
</dbReference>
<dbReference type="PROSITE" id="PS50006">
    <property type="entry name" value="FHA_DOMAIN"/>
    <property type="match status" value="1"/>
</dbReference>
<evidence type="ECO:0000259" key="3">
    <source>
        <dbReference type="PROSITE" id="PS50006"/>
    </source>
</evidence>
<dbReference type="InterPro" id="IPR036291">
    <property type="entry name" value="NAD(P)-bd_dom_sf"/>
</dbReference>
<evidence type="ECO:0000313" key="4">
    <source>
        <dbReference type="EMBL" id="CAH0368000.1"/>
    </source>
</evidence>
<dbReference type="AlphaFoldDB" id="A0A8J2SAW0"/>
<dbReference type="PANTHER" id="PTHR46093:SF18">
    <property type="entry name" value="FIBRONECTIN TYPE-III DOMAIN-CONTAINING PROTEIN"/>
    <property type="match status" value="1"/>
</dbReference>
<dbReference type="Proteomes" id="UP000789595">
    <property type="component" value="Unassembled WGS sequence"/>
</dbReference>
<evidence type="ECO:0000256" key="1">
    <source>
        <dbReference type="ARBA" id="ARBA00022441"/>
    </source>
</evidence>
<sequence length="844" mass="87501">MPPSNKPVLITGAATPLGHEVCRTLLAAGREVVALIDETDTESLTAVELEAEGARYALAVGHGRAAVVGRANDADAQFAYDPSMSARHCRVEHDGRAVIVRDLESMNGTLVDGAAAPRALRVGSVIEAGDTDLRVVAIGPARDRAALSLKRRGAIIVTDLAAARGCAAAVDCAPPLETPAAERQRTLAVRAAVGGGPIAAVSSSAVYDGARACHGRRPLIETDFLPREATPATPWAAREHALSDGRAVVVRLFDVFGGDLNCGAAPAGAAASLVRALARGLPGGAATYEGDASHVSEAATWLCAALDAAETGDRFVVCNGGRGATTRGSELEAAHFSRGAPPSSPPAASRCADVSKLRELLGVAGGGLSVARGVALCVAEEAAARGCVSAAVPPSLPRALLRARRRVRRGLAIAEQGPTRRAAHSGRAILPALPADALTAVLAFVDGADLARLRSATKGLIAGADAAAVALCRAKGYSRPDWAAPGAPRLLAAAGAWRHPVTVSRGRDPFAPRVQHATATVGGRVYCYGGLGDDGRPTDALDVLELSADRTVARWLPFATTGDKPDAAENARMTAVELLDGRQYLVVLGDACCHVLDLLSRHWNGYQWPLFGSAHFATMNISGRPHVVSINNSYEAFWVIDAEKLVSGDSTAWALAKVRDGVPFSPREGAAAAVVGGSTLVITGGRTRLFAGEIDETLFLNMAESFTLFYDTFLEKYVVDNERWSNPNGRNDVRRSHHAAVALADGSILVIGGIENGQGVTDAQIIREGQDVVPFDALGEPGHRVAASVARVGDAVVVVGGQGALERRGDVDVLVLPERKEIIAPMAGSGVLSVVAQLQLEVGA</sequence>
<dbReference type="PANTHER" id="PTHR46093">
    <property type="entry name" value="ACYL-COA-BINDING DOMAIN-CONTAINING PROTEIN 5"/>
    <property type="match status" value="1"/>
</dbReference>
<dbReference type="OrthoDB" id="687730at2759"/>
<dbReference type="SUPFAM" id="SSF51735">
    <property type="entry name" value="NAD(P)-binding Rossmann-fold domains"/>
    <property type="match status" value="1"/>
</dbReference>
<evidence type="ECO:0000313" key="5">
    <source>
        <dbReference type="Proteomes" id="UP000789595"/>
    </source>
</evidence>
<dbReference type="EMBL" id="CAKKNE010000002">
    <property type="protein sequence ID" value="CAH0368000.1"/>
    <property type="molecule type" value="Genomic_DNA"/>
</dbReference>
<keyword evidence="2" id="KW-0677">Repeat</keyword>
<reference evidence="4" key="1">
    <citation type="submission" date="2021-11" db="EMBL/GenBank/DDBJ databases">
        <authorList>
            <consortium name="Genoscope - CEA"/>
            <person name="William W."/>
        </authorList>
    </citation>
    <scope>NUCLEOTIDE SEQUENCE</scope>
</reference>
<proteinExistence type="predicted"/>
<keyword evidence="1" id="KW-0880">Kelch repeat</keyword>
<feature type="domain" description="FHA" evidence="3">
    <location>
        <begin position="66"/>
        <end position="116"/>
    </location>
</feature>
<gene>
    <name evidence="4" type="ORF">PECAL_2P10470</name>
</gene>
<dbReference type="InterPro" id="IPR015915">
    <property type="entry name" value="Kelch-typ_b-propeller"/>
</dbReference>
<name>A0A8J2SAW0_9STRA</name>
<dbReference type="SMART" id="SM00240">
    <property type="entry name" value="FHA"/>
    <property type="match status" value="1"/>
</dbReference>
<dbReference type="CDD" id="cd00060">
    <property type="entry name" value="FHA"/>
    <property type="match status" value="1"/>
</dbReference>
<dbReference type="Pfam" id="PF00498">
    <property type="entry name" value="FHA"/>
    <property type="match status" value="1"/>
</dbReference>
<keyword evidence="5" id="KW-1185">Reference proteome</keyword>
<comment type="caution">
    <text evidence="4">The sequence shown here is derived from an EMBL/GenBank/DDBJ whole genome shotgun (WGS) entry which is preliminary data.</text>
</comment>